<keyword evidence="7 19" id="KW-1003">Cell membrane</keyword>
<organism evidence="20 21">
    <name type="scientific">Kiloniella laminariae</name>
    <dbReference type="NCBI Taxonomy" id="454162"/>
    <lineage>
        <taxon>Bacteria</taxon>
        <taxon>Pseudomonadati</taxon>
        <taxon>Pseudomonadota</taxon>
        <taxon>Alphaproteobacteria</taxon>
        <taxon>Rhodospirillales</taxon>
        <taxon>Kiloniellaceae</taxon>
        <taxon>Kiloniella</taxon>
    </lineage>
</organism>
<evidence type="ECO:0000256" key="11">
    <source>
        <dbReference type="ARBA" id="ARBA00022842"/>
    </source>
</evidence>
<dbReference type="Proteomes" id="UP001069802">
    <property type="component" value="Unassembled WGS sequence"/>
</dbReference>
<proteinExistence type="inferred from homology"/>
<evidence type="ECO:0000256" key="5">
    <source>
        <dbReference type="ARBA" id="ARBA00013200"/>
    </source>
</evidence>
<keyword evidence="21" id="KW-1185">Reference proteome</keyword>
<evidence type="ECO:0000256" key="3">
    <source>
        <dbReference type="ARBA" id="ARBA00004663"/>
    </source>
</evidence>
<dbReference type="EMBL" id="JAPWGY010000003">
    <property type="protein sequence ID" value="MCZ4280960.1"/>
    <property type="molecule type" value="Genomic_DNA"/>
</dbReference>
<evidence type="ECO:0000256" key="7">
    <source>
        <dbReference type="ARBA" id="ARBA00022475"/>
    </source>
</evidence>
<evidence type="ECO:0000256" key="19">
    <source>
        <dbReference type="HAMAP-Rule" id="MF_00719"/>
    </source>
</evidence>
<feature type="transmembrane region" description="Helical" evidence="19">
    <location>
        <begin position="46"/>
        <end position="68"/>
    </location>
</feature>
<keyword evidence="12 19" id="KW-1133">Transmembrane helix</keyword>
<comment type="pathway">
    <text evidence="3 19">Cofactor biosynthesis; adenosylcobalamin biosynthesis; adenosylcobalamin from cob(II)yrinate a,c-diamide: step 7/7.</text>
</comment>
<evidence type="ECO:0000256" key="15">
    <source>
        <dbReference type="ARBA" id="ARBA00032605"/>
    </source>
</evidence>
<evidence type="ECO:0000256" key="12">
    <source>
        <dbReference type="ARBA" id="ARBA00022989"/>
    </source>
</evidence>
<comment type="function">
    <text evidence="14 19">Joins adenosylcobinamide-GDP and alpha-ribazole to generate adenosylcobalamin (Ado-cobalamin). Also synthesizes adenosylcobalamin 5'-phosphate from adenosylcobinamide-GDP and alpha-ribazole 5'-phosphate.</text>
</comment>
<dbReference type="RefSeq" id="WP_269423146.1">
    <property type="nucleotide sequence ID" value="NZ_JAPWGY010000003.1"/>
</dbReference>
<evidence type="ECO:0000256" key="1">
    <source>
        <dbReference type="ARBA" id="ARBA00001946"/>
    </source>
</evidence>
<feature type="transmembrane region" description="Helical" evidence="19">
    <location>
        <begin position="74"/>
        <end position="96"/>
    </location>
</feature>
<evidence type="ECO:0000256" key="10">
    <source>
        <dbReference type="ARBA" id="ARBA00022692"/>
    </source>
</evidence>
<feature type="transmembrane region" description="Helical" evidence="19">
    <location>
        <begin position="256"/>
        <end position="276"/>
    </location>
</feature>
<keyword evidence="11 19" id="KW-0460">Magnesium</keyword>
<evidence type="ECO:0000256" key="16">
    <source>
        <dbReference type="ARBA" id="ARBA00032853"/>
    </source>
</evidence>
<feature type="transmembrane region" description="Helical" evidence="19">
    <location>
        <begin position="126"/>
        <end position="152"/>
    </location>
</feature>
<dbReference type="EC" id="2.7.8.26" evidence="5 19"/>
<name>A0ABT4LIL8_9PROT</name>
<comment type="catalytic activity">
    <reaction evidence="17 19">
        <text>alpha-ribazole + adenosylcob(III)inamide-GDP = adenosylcob(III)alamin + GMP + H(+)</text>
        <dbReference type="Rhea" id="RHEA:16049"/>
        <dbReference type="ChEBI" id="CHEBI:10329"/>
        <dbReference type="ChEBI" id="CHEBI:15378"/>
        <dbReference type="ChEBI" id="CHEBI:18408"/>
        <dbReference type="ChEBI" id="CHEBI:58115"/>
        <dbReference type="ChEBI" id="CHEBI:60487"/>
        <dbReference type="EC" id="2.7.8.26"/>
    </reaction>
</comment>
<gene>
    <name evidence="19" type="primary">cobS</name>
    <name evidence="20" type="ORF">O4H49_09245</name>
</gene>
<dbReference type="PANTHER" id="PTHR34148">
    <property type="entry name" value="ADENOSYLCOBINAMIDE-GDP RIBAZOLETRANSFERASE"/>
    <property type="match status" value="1"/>
</dbReference>
<keyword evidence="10 19" id="KW-0812">Transmembrane</keyword>
<evidence type="ECO:0000313" key="20">
    <source>
        <dbReference type="EMBL" id="MCZ4280960.1"/>
    </source>
</evidence>
<keyword evidence="9 19" id="KW-0808">Transferase</keyword>
<reference evidence="20" key="1">
    <citation type="submission" date="2022-12" db="EMBL/GenBank/DDBJ databases">
        <title>Bacterial isolates from different developmental stages of Nematostella vectensis.</title>
        <authorList>
            <person name="Fraune S."/>
        </authorList>
    </citation>
    <scope>NUCLEOTIDE SEQUENCE</scope>
    <source>
        <strain evidence="20">G21630-S1</strain>
    </source>
</reference>
<comment type="cofactor">
    <cofactor evidence="1 19">
        <name>Mg(2+)</name>
        <dbReference type="ChEBI" id="CHEBI:18420"/>
    </cofactor>
</comment>
<dbReference type="Pfam" id="PF02654">
    <property type="entry name" value="CobS"/>
    <property type="match status" value="1"/>
</dbReference>
<protein>
    <recommendedName>
        <fullName evidence="6 19">Adenosylcobinamide-GDP ribazoletransferase</fullName>
        <ecNumber evidence="5 19">2.7.8.26</ecNumber>
    </recommendedName>
    <alternativeName>
        <fullName evidence="16 19">Cobalamin synthase</fullName>
    </alternativeName>
    <alternativeName>
        <fullName evidence="15 19">Cobalamin-5'-phosphate synthase</fullName>
    </alternativeName>
</protein>
<evidence type="ECO:0000256" key="18">
    <source>
        <dbReference type="ARBA" id="ARBA00049504"/>
    </source>
</evidence>
<evidence type="ECO:0000256" key="17">
    <source>
        <dbReference type="ARBA" id="ARBA00048623"/>
    </source>
</evidence>
<dbReference type="InterPro" id="IPR003805">
    <property type="entry name" value="CobS"/>
</dbReference>
<comment type="subcellular location">
    <subcellularLocation>
        <location evidence="2 19">Cell membrane</location>
        <topology evidence="2 19">Multi-pass membrane protein</topology>
    </subcellularLocation>
</comment>
<dbReference type="HAMAP" id="MF_00719">
    <property type="entry name" value="CobS"/>
    <property type="match status" value="1"/>
</dbReference>
<feature type="transmembrane region" description="Helical" evidence="19">
    <location>
        <begin position="208"/>
        <end position="236"/>
    </location>
</feature>
<evidence type="ECO:0000256" key="6">
    <source>
        <dbReference type="ARBA" id="ARBA00015850"/>
    </source>
</evidence>
<comment type="caution">
    <text evidence="20">The sequence shown here is derived from an EMBL/GenBank/DDBJ whole genome shotgun (WGS) entry which is preliminary data.</text>
</comment>
<sequence>MNIRQLISSIPFQLLTQDIRIAFAFLTRIPLSYPLNAQGQPVERTLAAASWAFPLVGLIVGLTGALILTLSDLLHFPALVSALLAITGTILVTGALHEDGLADVADGFGGSHERDRKLEIMKDSQVGSYGVLALCLSLLLRTALIAGLIDFASMDQEGAITPNAAAAVVIAAHIIARGYLPLMMSHLPLARRSGLAAQADKPKLRSSYAAFLICLILAGSLLPFTMAVLAIFLSLLATALFSWLSFRQIGGYSGDVLGSTAQLCEIAVYIAALAYIT</sequence>
<evidence type="ECO:0000256" key="14">
    <source>
        <dbReference type="ARBA" id="ARBA00025228"/>
    </source>
</evidence>
<evidence type="ECO:0000256" key="8">
    <source>
        <dbReference type="ARBA" id="ARBA00022573"/>
    </source>
</evidence>
<evidence type="ECO:0000256" key="9">
    <source>
        <dbReference type="ARBA" id="ARBA00022679"/>
    </source>
</evidence>
<keyword evidence="8 19" id="KW-0169">Cobalamin biosynthesis</keyword>
<feature type="transmembrane region" description="Helical" evidence="19">
    <location>
        <begin position="164"/>
        <end position="187"/>
    </location>
</feature>
<dbReference type="PANTHER" id="PTHR34148:SF1">
    <property type="entry name" value="ADENOSYLCOBINAMIDE-GDP RIBAZOLETRANSFERASE"/>
    <property type="match status" value="1"/>
</dbReference>
<keyword evidence="13 19" id="KW-0472">Membrane</keyword>
<evidence type="ECO:0000256" key="13">
    <source>
        <dbReference type="ARBA" id="ARBA00023136"/>
    </source>
</evidence>
<accession>A0ABT4LIL8</accession>
<evidence type="ECO:0000256" key="2">
    <source>
        <dbReference type="ARBA" id="ARBA00004651"/>
    </source>
</evidence>
<evidence type="ECO:0000313" key="21">
    <source>
        <dbReference type="Proteomes" id="UP001069802"/>
    </source>
</evidence>
<comment type="catalytic activity">
    <reaction evidence="18 19">
        <text>alpha-ribazole 5'-phosphate + adenosylcob(III)inamide-GDP = adenosylcob(III)alamin 5'-phosphate + GMP + H(+)</text>
        <dbReference type="Rhea" id="RHEA:23560"/>
        <dbReference type="ChEBI" id="CHEBI:15378"/>
        <dbReference type="ChEBI" id="CHEBI:57918"/>
        <dbReference type="ChEBI" id="CHEBI:58115"/>
        <dbReference type="ChEBI" id="CHEBI:60487"/>
        <dbReference type="ChEBI" id="CHEBI:60493"/>
        <dbReference type="EC" id="2.7.8.26"/>
    </reaction>
</comment>
<comment type="similarity">
    <text evidence="4 19">Belongs to the CobS family.</text>
</comment>
<evidence type="ECO:0000256" key="4">
    <source>
        <dbReference type="ARBA" id="ARBA00010561"/>
    </source>
</evidence>